<evidence type="ECO:0000313" key="2">
    <source>
        <dbReference type="Proteomes" id="UP001491691"/>
    </source>
</evidence>
<organism evidence="1 2">
    <name type="scientific">Peptoniphilus senegalensis</name>
    <dbReference type="NCBI Taxonomy" id="1465757"/>
    <lineage>
        <taxon>Bacteria</taxon>
        <taxon>Bacillati</taxon>
        <taxon>Bacillota</taxon>
        <taxon>Tissierellia</taxon>
        <taxon>Tissierellales</taxon>
        <taxon>Peptoniphilaceae</taxon>
        <taxon>Peptoniphilus</taxon>
    </lineage>
</organism>
<accession>A0ABV1IZD8</accession>
<evidence type="ECO:0000313" key="1">
    <source>
        <dbReference type="EMBL" id="MEQ3345894.1"/>
    </source>
</evidence>
<dbReference type="Proteomes" id="UP001491691">
    <property type="component" value="Unassembled WGS sequence"/>
</dbReference>
<dbReference type="RefSeq" id="WP_349187589.1">
    <property type="nucleotide sequence ID" value="NZ_JBBNPP010000001.1"/>
</dbReference>
<proteinExistence type="predicted"/>
<gene>
    <name evidence="1" type="ORF">AAA073_00430</name>
</gene>
<reference evidence="1 2" key="1">
    <citation type="submission" date="2024-04" db="EMBL/GenBank/DDBJ databases">
        <title>Human intestinal bacterial collection.</title>
        <authorList>
            <person name="Pauvert C."/>
            <person name="Hitch T.C.A."/>
            <person name="Clavel T."/>
        </authorList>
    </citation>
    <scope>NUCLEOTIDE SEQUENCE [LARGE SCALE GENOMIC DNA]</scope>
    <source>
        <strain evidence="1 2">CLA-SR-H019</strain>
    </source>
</reference>
<name>A0ABV1IZD8_9FIRM</name>
<comment type="caution">
    <text evidence="1">The sequence shown here is derived from an EMBL/GenBank/DDBJ whole genome shotgun (WGS) entry which is preliminary data.</text>
</comment>
<dbReference type="EMBL" id="JBBNPP010000001">
    <property type="protein sequence ID" value="MEQ3345894.1"/>
    <property type="molecule type" value="Genomic_DNA"/>
</dbReference>
<keyword evidence="2" id="KW-1185">Reference proteome</keyword>
<protein>
    <submittedName>
        <fullName evidence="1">Uncharacterized protein</fullName>
    </submittedName>
</protein>
<sequence>MKNWKKTMAGTFTLVFLLMLYIPVITNAVVIDENEVISDTEEIKEVYVNVDNRVEEITDEEYENLDLYEIPTNGLRSANIAEKRTLAGASSDFYTFNMTSISGRDHNGFTIRTSEMYCKGGVNYRIVIKENGNIIYESRYNQGVNLKIKANSGNSYRVTIDNESENPLTYKINISSYVR</sequence>